<keyword evidence="3 8" id="KW-0436">Ligase</keyword>
<dbReference type="EMBL" id="CAID01000015">
    <property type="protein sequence ID" value="CAL57547.1"/>
    <property type="molecule type" value="Genomic_DNA"/>
</dbReference>
<comment type="subcellular location">
    <subcellularLocation>
        <location evidence="8">Plastid</location>
        <location evidence="8">Chloroplast</location>
    </subcellularLocation>
</comment>
<dbReference type="KEGG" id="ota:OT_ostta15g01270"/>
<dbReference type="GO" id="GO:0009507">
    <property type="term" value="C:chloroplast"/>
    <property type="evidence" value="ECO:0007669"/>
    <property type="project" value="UniProtKB-SubCell"/>
</dbReference>
<dbReference type="AlphaFoldDB" id="Q00V80"/>
<dbReference type="SMART" id="SM00327">
    <property type="entry name" value="VWA"/>
    <property type="match status" value="1"/>
</dbReference>
<evidence type="ECO:0000256" key="8">
    <source>
        <dbReference type="RuleBase" id="RU362087"/>
    </source>
</evidence>
<dbReference type="UniPathway" id="UPA00668"/>
<comment type="function">
    <text evidence="8">Involved in chlorophyll biosynthesis. Catalyzes the insertion of magnesium ion into protoporphyrin IX to yield Mg-protoporphyrin IX.</text>
</comment>
<dbReference type="GO" id="GO:0015995">
    <property type="term" value="P:chlorophyll biosynthetic process"/>
    <property type="evidence" value="ECO:0007669"/>
    <property type="project" value="UniProtKB-UniPathway"/>
</dbReference>
<gene>
    <name evidence="11" type="ORF">OT_ostta15g01270</name>
</gene>
<accession>Q00V80</accession>
<reference evidence="12" key="1">
    <citation type="journal article" date="2006" name="Proc. Natl. Acad. Sci. U.S.A.">
        <title>Genome analysis of the smallest free-living eukaryote Ostreococcus tauri unveils many unique features.</title>
        <authorList>
            <person name="Derelle E."/>
            <person name="Ferraz C."/>
            <person name="Rombauts S."/>
            <person name="Rouze P."/>
            <person name="Worden A.Z."/>
            <person name="Robbens S."/>
            <person name="Partensky F."/>
            <person name="Degroeve S."/>
            <person name="Echeynie S."/>
            <person name="Cooke R."/>
            <person name="Saeys Y."/>
            <person name="Wuyts J."/>
            <person name="Jabbari K."/>
            <person name="Bowler C."/>
            <person name="Panaud O."/>
            <person name="Piegu B."/>
            <person name="Ball S.G."/>
            <person name="Ral J.-P."/>
            <person name="Bouget F.-Y."/>
            <person name="Piganeau G."/>
            <person name="De Baets B."/>
            <person name="Picard A."/>
            <person name="Delseny M."/>
            <person name="Demaille J."/>
            <person name="Van de Peer Y."/>
            <person name="Moreau H."/>
        </authorList>
    </citation>
    <scope>NUCLEOTIDE SEQUENCE [LARGE SCALE GENOMIC DNA]</scope>
    <source>
        <strain evidence="12">OTTH 0595 / CCAP 157/2 / RCC745</strain>
    </source>
</reference>
<feature type="region of interest" description="Disordered" evidence="9">
    <location>
        <begin position="303"/>
        <end position="361"/>
    </location>
</feature>
<keyword evidence="4 8" id="KW-0547">Nucleotide-binding</keyword>
<proteinExistence type="inferred from homology"/>
<dbReference type="InterPro" id="IPR027417">
    <property type="entry name" value="P-loop_NTPase"/>
</dbReference>
<comment type="subunit">
    <text evidence="8">The magnesium chelatase complex is a heterotrimer consisting of subunits CHLI, CHLD, AND CHLH.</text>
</comment>
<evidence type="ECO:0000313" key="11">
    <source>
        <dbReference type="EMBL" id="CAL57547.1"/>
    </source>
</evidence>
<dbReference type="SUPFAM" id="SSF52540">
    <property type="entry name" value="P-loop containing nucleoside triphosphate hydrolases"/>
    <property type="match status" value="1"/>
</dbReference>
<feature type="compositionally biased region" description="Polar residues" evidence="9">
    <location>
        <begin position="579"/>
        <end position="588"/>
    </location>
</feature>
<keyword evidence="12" id="KW-1185">Reference proteome</keyword>
<dbReference type="InterPro" id="IPR002078">
    <property type="entry name" value="Sigma_54_int"/>
</dbReference>
<dbReference type="InterPro" id="IPR041628">
    <property type="entry name" value="ChlI/MoxR_AAA_lid"/>
</dbReference>
<dbReference type="Gene3D" id="3.40.50.300">
    <property type="entry name" value="P-loop containing nucleotide triphosphate hydrolases"/>
    <property type="match status" value="1"/>
</dbReference>
<organism evidence="11 12">
    <name type="scientific">Ostreococcus tauri</name>
    <name type="common">Marine green alga</name>
    <dbReference type="NCBI Taxonomy" id="70448"/>
    <lineage>
        <taxon>Eukaryota</taxon>
        <taxon>Viridiplantae</taxon>
        <taxon>Chlorophyta</taxon>
        <taxon>Mamiellophyceae</taxon>
        <taxon>Mamiellales</taxon>
        <taxon>Bathycoccaceae</taxon>
        <taxon>Ostreococcus</taxon>
    </lineage>
</organism>
<dbReference type="Pfam" id="PF00158">
    <property type="entry name" value="Sigma54_activat"/>
    <property type="match status" value="1"/>
</dbReference>
<comment type="pathway">
    <text evidence="8">Porphyrin-containing compound metabolism; chlorophyll biosynthesis.</text>
</comment>
<comment type="catalytic activity">
    <reaction evidence="7 8">
        <text>protoporphyrin IX + Mg(2+) + ATP + H2O = Mg-protoporphyrin IX + ADP + phosphate + 3 H(+)</text>
        <dbReference type="Rhea" id="RHEA:13961"/>
        <dbReference type="ChEBI" id="CHEBI:15377"/>
        <dbReference type="ChEBI" id="CHEBI:15378"/>
        <dbReference type="ChEBI" id="CHEBI:18420"/>
        <dbReference type="ChEBI" id="CHEBI:30616"/>
        <dbReference type="ChEBI" id="CHEBI:43474"/>
        <dbReference type="ChEBI" id="CHEBI:57306"/>
        <dbReference type="ChEBI" id="CHEBI:60492"/>
        <dbReference type="ChEBI" id="CHEBI:456216"/>
        <dbReference type="EC" id="6.6.1.1"/>
    </reaction>
</comment>
<comment type="similarity">
    <text evidence="1 8">Belongs to the Mg-chelatase subunits D/I family.</text>
</comment>
<dbReference type="Gene3D" id="1.10.8.80">
    <property type="entry name" value="Magnesium chelatase subunit I, C-Terminal domain"/>
    <property type="match status" value="1"/>
</dbReference>
<dbReference type="GO" id="GO:0016851">
    <property type="term" value="F:magnesium chelatase activity"/>
    <property type="evidence" value="ECO:0007669"/>
    <property type="project" value="UniProtKB-UniRule"/>
</dbReference>
<dbReference type="PANTHER" id="PTHR43473:SF2">
    <property type="entry name" value="MAGNESIUM-CHELATASE SUBUNIT CHLD, CHLOROPLASTIC"/>
    <property type="match status" value="1"/>
</dbReference>
<dbReference type="STRING" id="70448.Q00V80"/>
<evidence type="ECO:0000256" key="1">
    <source>
        <dbReference type="ARBA" id="ARBA00005799"/>
    </source>
</evidence>
<dbReference type="OMA" id="QPENERC"/>
<dbReference type="GeneID" id="9830852"/>
<name>Q00V80_OSTTA</name>
<dbReference type="NCBIfam" id="TIGR02031">
    <property type="entry name" value="BchD-ChlD"/>
    <property type="match status" value="1"/>
</dbReference>
<dbReference type="Proteomes" id="UP000009170">
    <property type="component" value="Unassembled WGS sequence"/>
</dbReference>
<dbReference type="OrthoDB" id="299997at2759"/>
<dbReference type="PROSITE" id="PS50234">
    <property type="entry name" value="VWFA"/>
    <property type="match status" value="1"/>
</dbReference>
<keyword evidence="6 8" id="KW-0149">Chlorophyll biosynthesis</keyword>
<protein>
    <recommendedName>
        <fullName evidence="8">Mg-protoporphyrin IX chelatase</fullName>
        <ecNumber evidence="8">6.6.1.1</ecNumber>
    </recommendedName>
</protein>
<evidence type="ECO:0000313" key="12">
    <source>
        <dbReference type="Proteomes" id="UP000009170"/>
    </source>
</evidence>
<reference evidence="11 12" key="2">
    <citation type="journal article" date="2014" name="BMC Genomics">
        <title>An improved genome of the model marine alga Ostreococcus tauri unfolds by assessing Illumina de novo assemblies.</title>
        <authorList>
            <person name="Blanc-Mathieu R."/>
            <person name="Verhelst B."/>
            <person name="Derelle E."/>
            <person name="Rombauts S."/>
            <person name="Bouget F.Y."/>
            <person name="Carre I."/>
            <person name="Chateau A."/>
            <person name="Eyre-Walker A."/>
            <person name="Grimsley N."/>
            <person name="Moreau H."/>
            <person name="Piegu B."/>
            <person name="Rivals E."/>
            <person name="Schackwitz W."/>
            <person name="Van de Peer Y."/>
            <person name="Piganeau G."/>
        </authorList>
    </citation>
    <scope>NUCLEOTIDE SEQUENCE [LARGE SCALE GENOMIC DNA]</scope>
    <source>
        <strain evidence="12">OTTH 0595 / CCAP 157/2 / RCC745</strain>
    </source>
</reference>
<dbReference type="SUPFAM" id="SSF53300">
    <property type="entry name" value="vWA-like"/>
    <property type="match status" value="1"/>
</dbReference>
<keyword evidence="8" id="KW-0934">Plastid</keyword>
<dbReference type="GO" id="GO:0015979">
    <property type="term" value="P:photosynthesis"/>
    <property type="evidence" value="ECO:0007669"/>
    <property type="project" value="UniProtKB-UniRule"/>
</dbReference>
<evidence type="ECO:0000256" key="7">
    <source>
        <dbReference type="ARBA" id="ARBA00048693"/>
    </source>
</evidence>
<keyword evidence="8" id="KW-0150">Chloroplast</keyword>
<evidence type="ECO:0000256" key="2">
    <source>
        <dbReference type="ARBA" id="ARBA00022531"/>
    </source>
</evidence>
<feature type="compositionally biased region" description="Acidic residues" evidence="9">
    <location>
        <begin position="326"/>
        <end position="342"/>
    </location>
</feature>
<evidence type="ECO:0000256" key="6">
    <source>
        <dbReference type="ARBA" id="ARBA00023171"/>
    </source>
</evidence>
<dbReference type="GO" id="GO:0005524">
    <property type="term" value="F:ATP binding"/>
    <property type="evidence" value="ECO:0007669"/>
    <property type="project" value="UniProtKB-UniRule"/>
</dbReference>
<dbReference type="InterPro" id="IPR011776">
    <property type="entry name" value="Mg_chelatase_ATPase-dsu"/>
</dbReference>
<dbReference type="Pfam" id="PF17863">
    <property type="entry name" value="AAA_lid_2"/>
    <property type="match status" value="1"/>
</dbReference>
<evidence type="ECO:0000256" key="9">
    <source>
        <dbReference type="SAM" id="MobiDB-lite"/>
    </source>
</evidence>
<feature type="domain" description="VWFA" evidence="10">
    <location>
        <begin position="465"/>
        <end position="662"/>
    </location>
</feature>
<evidence type="ECO:0000256" key="3">
    <source>
        <dbReference type="ARBA" id="ARBA00022598"/>
    </source>
</evidence>
<dbReference type="InterPro" id="IPR002035">
    <property type="entry name" value="VWF_A"/>
</dbReference>
<dbReference type="Gene3D" id="3.40.50.410">
    <property type="entry name" value="von Willebrand factor, type A domain"/>
    <property type="match status" value="1"/>
</dbReference>
<comment type="caution">
    <text evidence="11">The sequence shown here is derived from an EMBL/GenBank/DDBJ whole genome shotgun (WGS) entry which is preliminary data.</text>
</comment>
<dbReference type="InterPro" id="IPR036465">
    <property type="entry name" value="vWFA_dom_sf"/>
</dbReference>
<evidence type="ECO:0000256" key="5">
    <source>
        <dbReference type="ARBA" id="ARBA00022840"/>
    </source>
</evidence>
<dbReference type="Pfam" id="PF13519">
    <property type="entry name" value="VWA_2"/>
    <property type="match status" value="1"/>
</dbReference>
<evidence type="ECO:0000256" key="4">
    <source>
        <dbReference type="ARBA" id="ARBA00022741"/>
    </source>
</evidence>
<keyword evidence="5 8" id="KW-0067">ATP-binding</keyword>
<dbReference type="InParanoid" id="Q00V80"/>
<dbReference type="EC" id="6.6.1.1" evidence="8"/>
<dbReference type="RefSeq" id="XP_003083272.1">
    <property type="nucleotide sequence ID" value="XM_003083224.1"/>
</dbReference>
<feature type="region of interest" description="Disordered" evidence="9">
    <location>
        <begin position="579"/>
        <end position="600"/>
    </location>
</feature>
<sequence>MLARAPSSLPRARVRARARVVDPPTLPFTAICDHAAVKTALLLGCIDDSLSIICTGRRGSGKSILCKSVRDLMRSDAPFVSIPLGVTEDRVIGTVDVERSVRSGATVLQRGLLANAHGGALYVDEINLLDDALLAMIQSNIAAGIVRTEREGLSVTAPCQCLALASFNPEEAELRAHVVDRFAMICSTDDSAMDMKTRIEALDVAMLWQDDWRCVVREHEHEQSELRAHLEISRALLHEVTLPENQVCRMVKIAVEAGVQGHRGDIFAAKVARASAALRHSLIVNDGDVNVAVSLVILPRATRDPPEDALTPPPPQGARQAPADRGEDEEKDEAEDDTDDVDVGNSELEPQVQEPDESKLDVSSLIDSFERAMHRSFAEKKTRGTVSGRTKGENVFNITRGRYVKPMFPKSGQIRGKIAIDATLRAAAPYQIFRRERRAEHDSRRIFITKDDVRLKKLSRKSASLTVFVVDASGSMAMNRMAVAKAAVFRLLALSYTKRDLVALVQMSGDAAFVALPPTRSTIFVTRRLAVMPCGGGTPLAHGLTVAARVAVNSRRRGKSTVGSVRQVLLTDGRPTRSLTWSQGNSASRQRELGPGAPTRQNLRDECLEVARAVRRLGVKSLVVDTDSDFIGDRFCASLADALGGTYHAIPKLDAVALESLI</sequence>
<evidence type="ECO:0000259" key="10">
    <source>
        <dbReference type="PROSITE" id="PS50234"/>
    </source>
</evidence>
<dbReference type="GO" id="GO:0006355">
    <property type="term" value="P:regulation of DNA-templated transcription"/>
    <property type="evidence" value="ECO:0007669"/>
    <property type="project" value="InterPro"/>
</dbReference>
<comment type="activity regulation">
    <text evidence="8">Redox regulation; active in reducing conditions, inactive in oxidizing conditions.</text>
</comment>
<keyword evidence="2 8" id="KW-0602">Photosynthesis</keyword>
<dbReference type="PANTHER" id="PTHR43473">
    <property type="entry name" value="MAGNESIUM-CHELATASE SUBUNIT CHLD, CHLOROPLASTIC"/>
    <property type="match status" value="1"/>
</dbReference>